<organism evidence="3 4">
    <name type="scientific">Symbiodinium necroappetens</name>
    <dbReference type="NCBI Taxonomy" id="1628268"/>
    <lineage>
        <taxon>Eukaryota</taxon>
        <taxon>Sar</taxon>
        <taxon>Alveolata</taxon>
        <taxon>Dinophyceae</taxon>
        <taxon>Suessiales</taxon>
        <taxon>Symbiodiniaceae</taxon>
        <taxon>Symbiodinium</taxon>
    </lineage>
</organism>
<dbReference type="GO" id="GO:0030422">
    <property type="term" value="P:siRNA processing"/>
    <property type="evidence" value="ECO:0007669"/>
    <property type="project" value="TreeGrafter"/>
</dbReference>
<comment type="similarity">
    <text evidence="1">Belongs to the RdRP family.</text>
</comment>
<keyword evidence="1" id="KW-0696">RNA-directed RNA polymerase</keyword>
<keyword evidence="1" id="KW-0548">Nucleotidyltransferase</keyword>
<proteinExistence type="inferred from homology"/>
<dbReference type="InterPro" id="IPR057596">
    <property type="entry name" value="RDRP_core"/>
</dbReference>
<dbReference type="GO" id="GO:0003968">
    <property type="term" value="F:RNA-directed RNA polymerase activity"/>
    <property type="evidence" value="ECO:0007669"/>
    <property type="project" value="UniProtKB-KW"/>
</dbReference>
<accession>A0A813AGR7</accession>
<evidence type="ECO:0000259" key="2">
    <source>
        <dbReference type="Pfam" id="PF05183"/>
    </source>
</evidence>
<evidence type="ECO:0000256" key="1">
    <source>
        <dbReference type="RuleBase" id="RU363098"/>
    </source>
</evidence>
<comment type="catalytic activity">
    <reaction evidence="1">
        <text>RNA(n) + a ribonucleoside 5'-triphosphate = RNA(n+1) + diphosphate</text>
        <dbReference type="Rhea" id="RHEA:21248"/>
        <dbReference type="Rhea" id="RHEA-COMP:14527"/>
        <dbReference type="Rhea" id="RHEA-COMP:17342"/>
        <dbReference type="ChEBI" id="CHEBI:33019"/>
        <dbReference type="ChEBI" id="CHEBI:61557"/>
        <dbReference type="ChEBI" id="CHEBI:140395"/>
        <dbReference type="EC" id="2.7.7.48"/>
    </reaction>
</comment>
<feature type="domain" description="RDRP core" evidence="2">
    <location>
        <begin position="262"/>
        <end position="715"/>
    </location>
</feature>
<reference evidence="3" key="1">
    <citation type="submission" date="2021-02" db="EMBL/GenBank/DDBJ databases">
        <authorList>
            <person name="Dougan E. K."/>
            <person name="Rhodes N."/>
            <person name="Thang M."/>
            <person name="Chan C."/>
        </authorList>
    </citation>
    <scope>NUCLEOTIDE SEQUENCE</scope>
</reference>
<name>A0A813AGR7_9DINO</name>
<gene>
    <name evidence="3" type="primary">RDR1</name>
    <name evidence="3" type="ORF">SNEC2469_LOCUS27759</name>
</gene>
<comment type="caution">
    <text evidence="3">The sequence shown here is derived from an EMBL/GenBank/DDBJ whole genome shotgun (WGS) entry which is preliminary data.</text>
</comment>
<dbReference type="EMBL" id="CAJNJA010059030">
    <property type="protein sequence ID" value="CAE7866364.1"/>
    <property type="molecule type" value="Genomic_DNA"/>
</dbReference>
<dbReference type="OrthoDB" id="412858at2759"/>
<dbReference type="AlphaFoldDB" id="A0A813AGR7"/>
<dbReference type="InterPro" id="IPR007855">
    <property type="entry name" value="RDRP"/>
</dbReference>
<evidence type="ECO:0000313" key="4">
    <source>
        <dbReference type="Proteomes" id="UP000601435"/>
    </source>
</evidence>
<evidence type="ECO:0000313" key="3">
    <source>
        <dbReference type="EMBL" id="CAE7866364.1"/>
    </source>
</evidence>
<keyword evidence="1" id="KW-0808">Transferase</keyword>
<dbReference type="Proteomes" id="UP000601435">
    <property type="component" value="Unassembled WGS sequence"/>
</dbReference>
<sequence>MTRGQVEAHLREARLQSVIPKLDDLGVEEMEDLLILEDEDVDAAEKLNLVEKRKLKNLLKTLRGGSLPWTDTSPLTEPPSAVQTRCSSPVFSDSGTWDLAGSREFEMDDSWVVAMGDADFTASSDLKAEKPDIFEVPHFKITGGKPQRQEVRKFFYRPIHWRMRPKDGWSFITMELPGPTLKGPYAQRFQELQTSVEQYRELGFQHDGRNYYYVSSSKPAEFPRGPTAWLASPPGGGGPEQIGELIGFPERLSLEETTDEMPYPVFRLRARGKQLFSSIIATIPAAAVTVQLQKNFEEEGVRDDGAGEADPAILQALAYASNTRQEETGLSRSIPGSAQIRCGGLKGMLLRSKRLAATGRVEVPENMLKFGPTTFDTEQLSVVSFSRVRPTSLGLDVVLRLEACGCNADTFLKQHQQCLNKISGMKREDFFGQLYFAEYENDPEMEAVGEHSAELTSRHYIGTFLEMLIAGYDPQQHPLLEVILRQKEAALKRAKKQVHIRGCWSARGHPEPRESDADGERPLLRDNEVFLMVPCDAEETGWRALTGPVIVNYLSDRDPYALRLAVAKDSEALRSKCEPGILFFSRVGCPLQKNLSWDFDGDYFQIITDEEIVKSFSGHTSPLPEPEYEDDLKDMPVSTWVDVNASFLSEYLQRDRMGLLHYHWQLIAGQGPKAASSEEARQVAAAYAKSLDVEKGKRCPKQARFEHSRKWDFMNGGDLDNPSPTAAGFCFRAASRAEEEFKAVRDRARSSGKDPDLDKAWQRMEEELGQKLCQQDFAKNVRGEFIERVKAECNKAERIAREKHPNSSGEAVFKDEWIRELRARTQEKAEKLESQRKVGLTQVALAGWHLKYVDKKVCERDADPDPSFPWTLFRQELAALKKHYQPCPMGELRRNHLFCRRLQRGAAEQLEEKVRQAIDGLKFNMKCQECSRDRKMLLDRLKSRDSFSEIVAAVKEVSGRGELIRVGIDDLRYCKDVISDVFDHGLNAGMKLKDLVENLLSDGSPSDMELTAVKFHGHLYVIEGNKRLWCLKEAQKEAKQKLKVSVRVPDLYLGFVQRQEHKEPVLPYFLQRFRPRSGGRDILLQEHVPTVNQQADIQQAEPFRTRVPKVNEQADITEAGNKVLGCGKYKGRTYAEACEDADYRKWVMQNISDTSSPEMQKLKGYILRRSNAEQSHVTSSRSSVPTVNQQADIQQAGNKILGCGKHKGRTYGEAFLDTGYRNWVMQNISDTSSPDMCSLKAFCVLSLSN</sequence>
<dbReference type="GO" id="GO:0031380">
    <property type="term" value="C:nuclear RNA-directed RNA polymerase complex"/>
    <property type="evidence" value="ECO:0007669"/>
    <property type="project" value="TreeGrafter"/>
</dbReference>
<dbReference type="EC" id="2.7.7.48" evidence="1"/>
<keyword evidence="1" id="KW-0694">RNA-binding</keyword>
<keyword evidence="4" id="KW-1185">Reference proteome</keyword>
<protein>
    <recommendedName>
        <fullName evidence="1">RNA-dependent RNA polymerase</fullName>
        <ecNumber evidence="1">2.7.7.48</ecNumber>
    </recommendedName>
</protein>
<dbReference type="GO" id="GO:0003723">
    <property type="term" value="F:RNA binding"/>
    <property type="evidence" value="ECO:0007669"/>
    <property type="project" value="UniProtKB-KW"/>
</dbReference>
<dbReference type="PANTHER" id="PTHR23079:SF55">
    <property type="entry name" value="RNA-DIRECTED RNA POLYMERASE"/>
    <property type="match status" value="1"/>
</dbReference>
<dbReference type="PANTHER" id="PTHR23079">
    <property type="entry name" value="RNA-DEPENDENT RNA POLYMERASE"/>
    <property type="match status" value="1"/>
</dbReference>
<dbReference type="Pfam" id="PF05183">
    <property type="entry name" value="RdRP"/>
    <property type="match status" value="1"/>
</dbReference>